<comment type="caution">
    <text evidence="3">The sequence shown here is derived from an EMBL/GenBank/DDBJ whole genome shotgun (WGS) entry which is preliminary data.</text>
</comment>
<dbReference type="Proteomes" id="UP000324222">
    <property type="component" value="Unassembled WGS sequence"/>
</dbReference>
<evidence type="ECO:0000313" key="4">
    <source>
        <dbReference type="Proteomes" id="UP000324222"/>
    </source>
</evidence>
<feature type="chain" id="PRO_5022678917" evidence="2">
    <location>
        <begin position="20"/>
        <end position="186"/>
    </location>
</feature>
<dbReference type="EMBL" id="VSRR010001771">
    <property type="protein sequence ID" value="MPC27582.1"/>
    <property type="molecule type" value="Genomic_DNA"/>
</dbReference>
<gene>
    <name evidence="3" type="ORF">E2C01_020756</name>
</gene>
<feature type="signal peptide" evidence="2">
    <location>
        <begin position="1"/>
        <end position="19"/>
    </location>
</feature>
<proteinExistence type="predicted"/>
<evidence type="ECO:0000256" key="2">
    <source>
        <dbReference type="SAM" id="SignalP"/>
    </source>
</evidence>
<evidence type="ECO:0000256" key="1">
    <source>
        <dbReference type="SAM" id="MobiDB-lite"/>
    </source>
</evidence>
<organism evidence="3 4">
    <name type="scientific">Portunus trituberculatus</name>
    <name type="common">Swimming crab</name>
    <name type="synonym">Neptunus trituberculatus</name>
    <dbReference type="NCBI Taxonomy" id="210409"/>
    <lineage>
        <taxon>Eukaryota</taxon>
        <taxon>Metazoa</taxon>
        <taxon>Ecdysozoa</taxon>
        <taxon>Arthropoda</taxon>
        <taxon>Crustacea</taxon>
        <taxon>Multicrustacea</taxon>
        <taxon>Malacostraca</taxon>
        <taxon>Eumalacostraca</taxon>
        <taxon>Eucarida</taxon>
        <taxon>Decapoda</taxon>
        <taxon>Pleocyemata</taxon>
        <taxon>Brachyura</taxon>
        <taxon>Eubrachyura</taxon>
        <taxon>Portunoidea</taxon>
        <taxon>Portunidae</taxon>
        <taxon>Portuninae</taxon>
        <taxon>Portunus</taxon>
    </lineage>
</organism>
<protein>
    <submittedName>
        <fullName evidence="3">Uncharacterized protein</fullName>
    </submittedName>
</protein>
<evidence type="ECO:0000313" key="3">
    <source>
        <dbReference type="EMBL" id="MPC27582.1"/>
    </source>
</evidence>
<keyword evidence="2" id="KW-0732">Signal</keyword>
<keyword evidence="4" id="KW-1185">Reference proteome</keyword>
<name>A0A5B7E0Q9_PORTR</name>
<sequence>MVIMYTLLILHAPVTSSSSSSFCCSCSCCPFTSTHHTAMTRTSTPATTPPTLEPLDSLPQYIEALSTQEVLIVHIIPHVSRLVSLTKMEKQDRIHVSWFSFSNSDFLTLSILVTLNTHPSRDIITNSGAVLDLYKGREEKKCEEMGNLSEMTKDVIERYAGRNDHEKEEKEEESVKKTKELEPCQG</sequence>
<accession>A0A5B7E0Q9</accession>
<dbReference type="AlphaFoldDB" id="A0A5B7E0Q9"/>
<feature type="region of interest" description="Disordered" evidence="1">
    <location>
        <begin position="158"/>
        <end position="186"/>
    </location>
</feature>
<reference evidence="3 4" key="1">
    <citation type="submission" date="2019-05" db="EMBL/GenBank/DDBJ databases">
        <title>Another draft genome of Portunus trituberculatus and its Hox gene families provides insights of decapod evolution.</title>
        <authorList>
            <person name="Jeong J.-H."/>
            <person name="Song I."/>
            <person name="Kim S."/>
            <person name="Choi T."/>
            <person name="Kim D."/>
            <person name="Ryu S."/>
            <person name="Kim W."/>
        </authorList>
    </citation>
    <scope>NUCLEOTIDE SEQUENCE [LARGE SCALE GENOMIC DNA]</scope>
    <source>
        <tissue evidence="3">Muscle</tissue>
    </source>
</reference>